<comment type="similarity">
    <text evidence="2">Belongs to the importin beta family.</text>
</comment>
<dbReference type="EMBL" id="RBNI01016414">
    <property type="protein sequence ID" value="RUP09028.1"/>
    <property type="molecule type" value="Genomic_DNA"/>
</dbReference>
<reference evidence="5 6" key="1">
    <citation type="journal article" date="2018" name="New Phytol.">
        <title>Phylogenomics of Endogonaceae and evolution of mycorrhizas within Mucoromycota.</title>
        <authorList>
            <person name="Chang Y."/>
            <person name="Desiro A."/>
            <person name="Na H."/>
            <person name="Sandor L."/>
            <person name="Lipzen A."/>
            <person name="Clum A."/>
            <person name="Barry K."/>
            <person name="Grigoriev I.V."/>
            <person name="Martin F.M."/>
            <person name="Stajich J.E."/>
            <person name="Smith M.E."/>
            <person name="Bonito G."/>
            <person name="Spatafora J.W."/>
        </authorList>
    </citation>
    <scope>NUCLEOTIDE SEQUENCE [LARGE SCALE GENOMIC DNA]</scope>
    <source>
        <strain evidence="5 6">GMNB39</strain>
    </source>
</reference>
<evidence type="ECO:0000256" key="1">
    <source>
        <dbReference type="ARBA" id="ARBA00004123"/>
    </source>
</evidence>
<comment type="caution">
    <text evidence="5">The sequence shown here is derived from an EMBL/GenBank/DDBJ whole genome shotgun (WGS) entry which is preliminary data.</text>
</comment>
<dbReference type="InterPro" id="IPR016024">
    <property type="entry name" value="ARM-type_fold"/>
</dbReference>
<evidence type="ECO:0000313" key="6">
    <source>
        <dbReference type="Proteomes" id="UP000268093"/>
    </source>
</evidence>
<comment type="subcellular location">
    <subcellularLocation>
        <location evidence="1">Nucleus</location>
    </subcellularLocation>
</comment>
<dbReference type="OrthoDB" id="2016913at2759"/>
<keyword evidence="4" id="KW-0539">Nucleus</keyword>
<gene>
    <name evidence="5" type="ORF">BC936DRAFT_140099</name>
</gene>
<evidence type="ECO:0000256" key="3">
    <source>
        <dbReference type="ARBA" id="ARBA00022448"/>
    </source>
</evidence>
<evidence type="ECO:0000256" key="2">
    <source>
        <dbReference type="ARBA" id="ARBA00007991"/>
    </source>
</evidence>
<dbReference type="GO" id="GO:0005737">
    <property type="term" value="C:cytoplasm"/>
    <property type="evidence" value="ECO:0007669"/>
    <property type="project" value="TreeGrafter"/>
</dbReference>
<dbReference type="Gene3D" id="1.25.10.10">
    <property type="entry name" value="Leucine-rich Repeat Variant"/>
    <property type="match status" value="1"/>
</dbReference>
<dbReference type="Pfam" id="PF18806">
    <property type="entry name" value="Importin_rep_3"/>
    <property type="match status" value="1"/>
</dbReference>
<dbReference type="PANTHER" id="PTHR12363:SF33">
    <property type="entry name" value="IMPORTIN-13"/>
    <property type="match status" value="1"/>
</dbReference>
<dbReference type="Proteomes" id="UP000268093">
    <property type="component" value="Unassembled WGS sequence"/>
</dbReference>
<evidence type="ECO:0008006" key="7">
    <source>
        <dbReference type="Google" id="ProtNLM"/>
    </source>
</evidence>
<dbReference type="InterPro" id="IPR040520">
    <property type="entry name" value="Importin_rep_3"/>
</dbReference>
<name>A0A433B1X2_9FUNG</name>
<organism evidence="5 6">
    <name type="scientific">Jimgerdemannia flammicorona</name>
    <dbReference type="NCBI Taxonomy" id="994334"/>
    <lineage>
        <taxon>Eukaryota</taxon>
        <taxon>Fungi</taxon>
        <taxon>Fungi incertae sedis</taxon>
        <taxon>Mucoromycota</taxon>
        <taxon>Mucoromycotina</taxon>
        <taxon>Endogonomycetes</taxon>
        <taxon>Endogonales</taxon>
        <taxon>Endogonaceae</taxon>
        <taxon>Jimgerdemannia</taxon>
    </lineage>
</organism>
<proteinExistence type="inferred from homology"/>
<dbReference type="GO" id="GO:0006606">
    <property type="term" value="P:protein import into nucleus"/>
    <property type="evidence" value="ECO:0007669"/>
    <property type="project" value="TreeGrafter"/>
</dbReference>
<dbReference type="SUPFAM" id="SSF48371">
    <property type="entry name" value="ARM repeat"/>
    <property type="match status" value="1"/>
</dbReference>
<dbReference type="GO" id="GO:0005634">
    <property type="term" value="C:nucleus"/>
    <property type="evidence" value="ECO:0007669"/>
    <property type="project" value="UniProtKB-SubCell"/>
</dbReference>
<keyword evidence="3" id="KW-0813">Transport</keyword>
<evidence type="ECO:0000256" key="4">
    <source>
        <dbReference type="ARBA" id="ARBA00023242"/>
    </source>
</evidence>
<accession>A0A433B1X2</accession>
<sequence length="186" mass="20922">MEQYPDVVSSFLNLLSRVIRRCPLAFYQLPGDMLDTILMFAVAGMGLQERLALKSALSFMADFVGQEYESNPELAKLVETVMMNLGMRIMQELLAGIGGRLPRSLGSQLIDVLYKLVSRYVEASRQWLQVLLAQDTFPSPYIDQSSKEAFAKGILGTRSPRRFREVVQEFSLKCRKLEDTAFGAAV</sequence>
<protein>
    <recommendedName>
        <fullName evidence="7">Exportin-1 C-terminal domain-containing protein</fullName>
    </recommendedName>
</protein>
<dbReference type="InterPro" id="IPR011989">
    <property type="entry name" value="ARM-like"/>
</dbReference>
<keyword evidence="6" id="KW-1185">Reference proteome</keyword>
<dbReference type="AlphaFoldDB" id="A0A433B1X2"/>
<dbReference type="InterPro" id="IPR051345">
    <property type="entry name" value="Importin_beta-like_NTR"/>
</dbReference>
<dbReference type="PANTHER" id="PTHR12363">
    <property type="entry name" value="TRANSPORTIN 3 AND IMPORTIN 13"/>
    <property type="match status" value="1"/>
</dbReference>
<evidence type="ECO:0000313" key="5">
    <source>
        <dbReference type="EMBL" id="RUP09028.1"/>
    </source>
</evidence>